<evidence type="ECO:0000256" key="2">
    <source>
        <dbReference type="ARBA" id="ARBA00004429"/>
    </source>
</evidence>
<dbReference type="PANTHER" id="PTHR30614">
    <property type="entry name" value="MEMBRANE COMPONENT OF AMINO ACID ABC TRANSPORTER"/>
    <property type="match status" value="1"/>
</dbReference>
<dbReference type="InterPro" id="IPR035906">
    <property type="entry name" value="MetI-like_sf"/>
</dbReference>
<feature type="transmembrane region" description="Helical" evidence="10">
    <location>
        <begin position="65"/>
        <end position="91"/>
    </location>
</feature>
<keyword evidence="5" id="KW-1003">Cell membrane</keyword>
<dbReference type="GO" id="GO:0006865">
    <property type="term" value="P:amino acid transport"/>
    <property type="evidence" value="ECO:0007669"/>
    <property type="project" value="UniProtKB-KW"/>
</dbReference>
<evidence type="ECO:0000313" key="12">
    <source>
        <dbReference type="EMBL" id="GGF68041.1"/>
    </source>
</evidence>
<dbReference type="RefSeq" id="WP_188579901.1">
    <property type="nucleotide sequence ID" value="NZ_BMCT01000004.1"/>
</dbReference>
<protein>
    <submittedName>
        <fullName evidence="12">Glutamine ABC transporter permease</fullName>
    </submittedName>
</protein>
<dbReference type="PROSITE" id="PS50928">
    <property type="entry name" value="ABC_TM1"/>
    <property type="match status" value="1"/>
</dbReference>
<evidence type="ECO:0000256" key="8">
    <source>
        <dbReference type="ARBA" id="ARBA00022989"/>
    </source>
</evidence>
<dbReference type="InterPro" id="IPR000515">
    <property type="entry name" value="MetI-like"/>
</dbReference>
<dbReference type="InterPro" id="IPR010065">
    <property type="entry name" value="AA_ABC_transptr_permease_3TM"/>
</dbReference>
<evidence type="ECO:0000256" key="4">
    <source>
        <dbReference type="ARBA" id="ARBA00022448"/>
    </source>
</evidence>
<dbReference type="SUPFAM" id="SSF161098">
    <property type="entry name" value="MetI-like"/>
    <property type="match status" value="1"/>
</dbReference>
<dbReference type="CDD" id="cd06261">
    <property type="entry name" value="TM_PBP2"/>
    <property type="match status" value="1"/>
</dbReference>
<evidence type="ECO:0000256" key="6">
    <source>
        <dbReference type="ARBA" id="ARBA00022692"/>
    </source>
</evidence>
<feature type="transmembrane region" description="Helical" evidence="10">
    <location>
        <begin position="186"/>
        <end position="205"/>
    </location>
</feature>
<keyword evidence="13" id="KW-1185">Reference proteome</keyword>
<organism evidence="12 13">
    <name type="scientific">Azorhizobium oxalatiphilum</name>
    <dbReference type="NCBI Taxonomy" id="980631"/>
    <lineage>
        <taxon>Bacteria</taxon>
        <taxon>Pseudomonadati</taxon>
        <taxon>Pseudomonadota</taxon>
        <taxon>Alphaproteobacteria</taxon>
        <taxon>Hyphomicrobiales</taxon>
        <taxon>Xanthobacteraceae</taxon>
        <taxon>Azorhizobium</taxon>
    </lineage>
</organism>
<comment type="function">
    <text evidence="1">Part of the binding-protein-dependent transport system for glutamine; probably responsible for the translocation of the substrate across the membrane.</text>
</comment>
<reference evidence="12" key="2">
    <citation type="submission" date="2020-09" db="EMBL/GenBank/DDBJ databases">
        <authorList>
            <person name="Sun Q."/>
            <person name="Sedlacek I."/>
        </authorList>
    </citation>
    <scope>NUCLEOTIDE SEQUENCE</scope>
    <source>
        <strain evidence="12">CCM 7897</strain>
    </source>
</reference>
<evidence type="ECO:0000256" key="5">
    <source>
        <dbReference type="ARBA" id="ARBA00022475"/>
    </source>
</evidence>
<evidence type="ECO:0000313" key="13">
    <source>
        <dbReference type="Proteomes" id="UP000606044"/>
    </source>
</evidence>
<dbReference type="PANTHER" id="PTHR30614:SF20">
    <property type="entry name" value="GLUTAMINE TRANSPORT SYSTEM PERMEASE PROTEIN GLNP"/>
    <property type="match status" value="1"/>
</dbReference>
<evidence type="ECO:0000256" key="7">
    <source>
        <dbReference type="ARBA" id="ARBA00022970"/>
    </source>
</evidence>
<keyword evidence="4 10" id="KW-0813">Transport</keyword>
<dbReference type="AlphaFoldDB" id="A0A917C3C4"/>
<feature type="domain" description="ABC transmembrane type-1" evidence="11">
    <location>
        <begin position="17"/>
        <end position="205"/>
    </location>
</feature>
<evidence type="ECO:0000256" key="1">
    <source>
        <dbReference type="ARBA" id="ARBA00003159"/>
    </source>
</evidence>
<accession>A0A917C3C4</accession>
<comment type="similarity">
    <text evidence="3">Belongs to the binding-protein-dependent transport system permease family. HisMQ subfamily.</text>
</comment>
<dbReference type="Proteomes" id="UP000606044">
    <property type="component" value="Unassembled WGS sequence"/>
</dbReference>
<evidence type="ECO:0000259" key="11">
    <source>
        <dbReference type="PROSITE" id="PS50928"/>
    </source>
</evidence>
<dbReference type="GO" id="GO:0022857">
    <property type="term" value="F:transmembrane transporter activity"/>
    <property type="evidence" value="ECO:0007669"/>
    <property type="project" value="InterPro"/>
</dbReference>
<dbReference type="NCBIfam" id="TIGR01726">
    <property type="entry name" value="HEQRo_perm_3TM"/>
    <property type="match status" value="1"/>
</dbReference>
<proteinExistence type="inferred from homology"/>
<evidence type="ECO:0000256" key="3">
    <source>
        <dbReference type="ARBA" id="ARBA00010072"/>
    </source>
</evidence>
<gene>
    <name evidence="12" type="ORF">GCM10007301_29670</name>
</gene>
<evidence type="ECO:0000256" key="10">
    <source>
        <dbReference type="RuleBase" id="RU363032"/>
    </source>
</evidence>
<dbReference type="Gene3D" id="1.10.3720.10">
    <property type="entry name" value="MetI-like"/>
    <property type="match status" value="1"/>
</dbReference>
<dbReference type="Pfam" id="PF00528">
    <property type="entry name" value="BPD_transp_1"/>
    <property type="match status" value="1"/>
</dbReference>
<keyword evidence="6 10" id="KW-0812">Transmembrane</keyword>
<dbReference type="InterPro" id="IPR043429">
    <property type="entry name" value="ArtM/GltK/GlnP/TcyL/YhdX-like"/>
</dbReference>
<comment type="subcellular location">
    <subcellularLocation>
        <location evidence="2">Cell inner membrane</location>
        <topology evidence="2">Multi-pass membrane protein</topology>
    </subcellularLocation>
    <subcellularLocation>
        <location evidence="10">Cell membrane</location>
        <topology evidence="10">Multi-pass membrane protein</topology>
    </subcellularLocation>
</comment>
<reference evidence="12" key="1">
    <citation type="journal article" date="2014" name="Int. J. Syst. Evol. Microbiol.">
        <title>Complete genome sequence of Corynebacterium casei LMG S-19264T (=DSM 44701T), isolated from a smear-ripened cheese.</title>
        <authorList>
            <consortium name="US DOE Joint Genome Institute (JGI-PGF)"/>
            <person name="Walter F."/>
            <person name="Albersmeier A."/>
            <person name="Kalinowski J."/>
            <person name="Ruckert C."/>
        </authorList>
    </citation>
    <scope>NUCLEOTIDE SEQUENCE</scope>
    <source>
        <strain evidence="12">CCM 7897</strain>
    </source>
</reference>
<sequence length="218" mass="23155">MDFAFIKTNAPFLLDGATMTVALALGALIGATAGGAVVAALTMSRLAPLRWLGLAFVEVMRNTPILVQIFVLYFGMPTLGLTLSAFASAVLAMSLQNSAYVGEIYRAGLESIHPRQREAALALGMMPGQALRTILLPQALRRVLPPLGNQFIIIIKDTSVASTIAVAELTQAGKLLLDRSAAPYETFTTVALMYLGMSAAVAGLLKVAEFRFPVRVSQ</sequence>
<keyword evidence="9 10" id="KW-0472">Membrane</keyword>
<comment type="caution">
    <text evidence="12">The sequence shown here is derived from an EMBL/GenBank/DDBJ whole genome shotgun (WGS) entry which is preliminary data.</text>
</comment>
<name>A0A917C3C4_9HYPH</name>
<keyword evidence="8 10" id="KW-1133">Transmembrane helix</keyword>
<evidence type="ECO:0000256" key="9">
    <source>
        <dbReference type="ARBA" id="ARBA00023136"/>
    </source>
</evidence>
<keyword evidence="7" id="KW-0029">Amino-acid transport</keyword>
<dbReference type="GO" id="GO:0043190">
    <property type="term" value="C:ATP-binding cassette (ABC) transporter complex"/>
    <property type="evidence" value="ECO:0007669"/>
    <property type="project" value="InterPro"/>
</dbReference>
<dbReference type="EMBL" id="BMCT01000004">
    <property type="protein sequence ID" value="GGF68041.1"/>
    <property type="molecule type" value="Genomic_DNA"/>
</dbReference>
<feature type="transmembrane region" description="Helical" evidence="10">
    <location>
        <begin position="20"/>
        <end position="44"/>
    </location>
</feature>